<evidence type="ECO:0000256" key="3">
    <source>
        <dbReference type="ARBA" id="ARBA00034247"/>
    </source>
</evidence>
<dbReference type="PROSITE" id="PS50887">
    <property type="entry name" value="GGDEF"/>
    <property type="match status" value="1"/>
</dbReference>
<feature type="signal peptide" evidence="5">
    <location>
        <begin position="1"/>
        <end position="26"/>
    </location>
</feature>
<evidence type="ECO:0000313" key="8">
    <source>
        <dbReference type="Proteomes" id="UP000305760"/>
    </source>
</evidence>
<protein>
    <recommendedName>
        <fullName evidence="2">diguanylate cyclase</fullName>
        <ecNumber evidence="2">2.7.7.65</ecNumber>
    </recommendedName>
</protein>
<name>A0A5C4RX51_9GAMM</name>
<feature type="domain" description="GGDEF" evidence="6">
    <location>
        <begin position="446"/>
        <end position="579"/>
    </location>
</feature>
<sequence>MIALRPFLASLLLAGSLLCSAAPAGAAEDYQSLLDNAEELRSSEPERFQSLVGELNARVQEATPAQRQQLRYLKAYELGYTGRFDLAAEAAIELMKEVDDPRLRLRAGALIVNSYAIARNFPEGLRYLDQTLLLIDRVPDTELRSHAWFAAASLYTQLGQHELARHYAERVLEASTVPRTRCFAGLQRLEAMLHLGELAGNDAETRALVDLCDSQREVLVANLGRTLLARQWARKGEHGAAIAMLEPRLPEIESTRYPRLVGDAQSVLAELNLALGQHAQAESYAQQAVRQSHDIAFSLPLVNAHRVLYEVALARGDSAAALGHYRRYAEADKAYLDSIKAREQAYLTIKHETAQKNQTIELLNNQNRVLQLEQQVSAKSTQATQLLVALLCVLLASIAYWAVKIKRMQVSFRRLAETDALTGISNRLHFSRQAEQALDYCRRNREDAVLVMFDLDEFKAINDQHGHAMGDWVLQQVSAACGRVGRKHDLFGRLGGEEFAFLMVGADAKAGTQLAQQCRENITAIDTANTGARFRVTASFGVAATSDASYDFQALLARADEAMYRSKREGRDRVTVHGAAMATPGVLPA</sequence>
<dbReference type="InterPro" id="IPR011990">
    <property type="entry name" value="TPR-like_helical_dom_sf"/>
</dbReference>
<organism evidence="7 8">
    <name type="scientific">Arenimonas terrae</name>
    <dbReference type="NCBI Taxonomy" id="2546226"/>
    <lineage>
        <taxon>Bacteria</taxon>
        <taxon>Pseudomonadati</taxon>
        <taxon>Pseudomonadota</taxon>
        <taxon>Gammaproteobacteria</taxon>
        <taxon>Lysobacterales</taxon>
        <taxon>Lysobacteraceae</taxon>
        <taxon>Arenimonas</taxon>
    </lineage>
</organism>
<dbReference type="CDD" id="cd01949">
    <property type="entry name" value="GGDEF"/>
    <property type="match status" value="1"/>
</dbReference>
<dbReference type="Gene3D" id="3.30.70.270">
    <property type="match status" value="1"/>
</dbReference>
<feature type="chain" id="PRO_5022658542" description="diguanylate cyclase" evidence="5">
    <location>
        <begin position="27"/>
        <end position="589"/>
    </location>
</feature>
<dbReference type="OrthoDB" id="9803824at2"/>
<comment type="catalytic activity">
    <reaction evidence="3">
        <text>2 GTP = 3',3'-c-di-GMP + 2 diphosphate</text>
        <dbReference type="Rhea" id="RHEA:24898"/>
        <dbReference type="ChEBI" id="CHEBI:33019"/>
        <dbReference type="ChEBI" id="CHEBI:37565"/>
        <dbReference type="ChEBI" id="CHEBI:58805"/>
        <dbReference type="EC" id="2.7.7.65"/>
    </reaction>
</comment>
<dbReference type="RefSeq" id="WP_139447311.1">
    <property type="nucleotide sequence ID" value="NZ_SMDR01000001.1"/>
</dbReference>
<dbReference type="NCBIfam" id="TIGR00254">
    <property type="entry name" value="GGDEF"/>
    <property type="match status" value="1"/>
</dbReference>
<dbReference type="SUPFAM" id="SSF48452">
    <property type="entry name" value="TPR-like"/>
    <property type="match status" value="1"/>
</dbReference>
<dbReference type="Proteomes" id="UP000305760">
    <property type="component" value="Unassembled WGS sequence"/>
</dbReference>
<keyword evidence="8" id="KW-1185">Reference proteome</keyword>
<dbReference type="InterPro" id="IPR000160">
    <property type="entry name" value="GGDEF_dom"/>
</dbReference>
<comment type="cofactor">
    <cofactor evidence="1">
        <name>Mg(2+)</name>
        <dbReference type="ChEBI" id="CHEBI:18420"/>
    </cofactor>
</comment>
<dbReference type="SMART" id="SM00267">
    <property type="entry name" value="GGDEF"/>
    <property type="match status" value="1"/>
</dbReference>
<dbReference type="InterPro" id="IPR050469">
    <property type="entry name" value="Diguanylate_Cyclase"/>
</dbReference>
<evidence type="ECO:0000256" key="1">
    <source>
        <dbReference type="ARBA" id="ARBA00001946"/>
    </source>
</evidence>
<evidence type="ECO:0000259" key="6">
    <source>
        <dbReference type="PROSITE" id="PS50887"/>
    </source>
</evidence>
<dbReference type="PANTHER" id="PTHR45138:SF9">
    <property type="entry name" value="DIGUANYLATE CYCLASE DGCM-RELATED"/>
    <property type="match status" value="1"/>
</dbReference>
<evidence type="ECO:0000256" key="2">
    <source>
        <dbReference type="ARBA" id="ARBA00012528"/>
    </source>
</evidence>
<dbReference type="PANTHER" id="PTHR45138">
    <property type="entry name" value="REGULATORY COMPONENTS OF SENSORY TRANSDUCTION SYSTEM"/>
    <property type="match status" value="1"/>
</dbReference>
<dbReference type="EMBL" id="SMDR01000001">
    <property type="protein sequence ID" value="TNJ35654.1"/>
    <property type="molecule type" value="Genomic_DNA"/>
</dbReference>
<dbReference type="EC" id="2.7.7.65" evidence="2"/>
<keyword evidence="5" id="KW-0732">Signal</keyword>
<dbReference type="SUPFAM" id="SSF55073">
    <property type="entry name" value="Nucleotide cyclase"/>
    <property type="match status" value="1"/>
</dbReference>
<accession>A0A5C4RX51</accession>
<keyword evidence="4" id="KW-1133">Transmembrane helix</keyword>
<dbReference type="AlphaFoldDB" id="A0A5C4RX51"/>
<dbReference type="Pfam" id="PF00990">
    <property type="entry name" value="GGDEF"/>
    <property type="match status" value="1"/>
</dbReference>
<keyword evidence="4" id="KW-0812">Transmembrane</keyword>
<dbReference type="InterPro" id="IPR029787">
    <property type="entry name" value="Nucleotide_cyclase"/>
</dbReference>
<evidence type="ECO:0000256" key="4">
    <source>
        <dbReference type="SAM" id="Phobius"/>
    </source>
</evidence>
<evidence type="ECO:0000256" key="5">
    <source>
        <dbReference type="SAM" id="SignalP"/>
    </source>
</evidence>
<comment type="caution">
    <text evidence="7">The sequence shown here is derived from an EMBL/GenBank/DDBJ whole genome shotgun (WGS) entry which is preliminary data.</text>
</comment>
<dbReference type="FunFam" id="3.30.70.270:FF:000001">
    <property type="entry name" value="Diguanylate cyclase domain protein"/>
    <property type="match status" value="1"/>
</dbReference>
<dbReference type="Gene3D" id="1.25.40.10">
    <property type="entry name" value="Tetratricopeptide repeat domain"/>
    <property type="match status" value="2"/>
</dbReference>
<dbReference type="GO" id="GO:0052621">
    <property type="term" value="F:diguanylate cyclase activity"/>
    <property type="evidence" value="ECO:0007669"/>
    <property type="project" value="UniProtKB-EC"/>
</dbReference>
<proteinExistence type="predicted"/>
<gene>
    <name evidence="7" type="ORF">E1B00_07875</name>
</gene>
<keyword evidence="4" id="KW-0472">Membrane</keyword>
<feature type="transmembrane region" description="Helical" evidence="4">
    <location>
        <begin position="383"/>
        <end position="403"/>
    </location>
</feature>
<reference evidence="7 8" key="1">
    <citation type="submission" date="2019-03" db="EMBL/GenBank/DDBJ databases">
        <title>Arenimonas daejeonensis sp. nov., isolated from compost.</title>
        <authorList>
            <person name="Jeon C.O."/>
        </authorList>
    </citation>
    <scope>NUCLEOTIDE SEQUENCE [LARGE SCALE GENOMIC DNA]</scope>
    <source>
        <strain evidence="7 8">R29</strain>
    </source>
</reference>
<dbReference type="InterPro" id="IPR043128">
    <property type="entry name" value="Rev_trsase/Diguanyl_cyclase"/>
</dbReference>
<evidence type="ECO:0000313" key="7">
    <source>
        <dbReference type="EMBL" id="TNJ35654.1"/>
    </source>
</evidence>